<dbReference type="OrthoDB" id="1118146at2"/>
<feature type="transmembrane region" description="Helical" evidence="5">
    <location>
        <begin position="59"/>
        <end position="75"/>
    </location>
</feature>
<reference evidence="7 8" key="1">
    <citation type="journal article" date="2013" name="ISME J.">
        <title>Metabolic model for the filamentous 'Candidatus Microthrix parvicella' based on genomic and metagenomic analyses.</title>
        <authorList>
            <person name="Jon McIlroy S."/>
            <person name="Kristiansen R."/>
            <person name="Albertsen M."/>
            <person name="Michael Karst S."/>
            <person name="Rossetti S."/>
            <person name="Lund Nielsen J."/>
            <person name="Tandoi V."/>
            <person name="James Seviour R."/>
            <person name="Nielsen P.H."/>
        </authorList>
    </citation>
    <scope>NUCLEOTIDE SEQUENCE [LARGE SCALE GENOMIC DNA]</scope>
    <source>
        <strain evidence="7 8">RN1</strain>
    </source>
</reference>
<feature type="transmembrane region" description="Helical" evidence="5">
    <location>
        <begin position="371"/>
        <end position="395"/>
    </location>
</feature>
<dbReference type="InterPro" id="IPR051533">
    <property type="entry name" value="WaaL-like"/>
</dbReference>
<gene>
    <name evidence="7" type="ORF">BN381_10114</name>
</gene>
<feature type="transmembrane region" description="Helical" evidence="5">
    <location>
        <begin position="178"/>
        <end position="198"/>
    </location>
</feature>
<comment type="caution">
    <text evidence="7">The sequence shown here is derived from an EMBL/GenBank/DDBJ whole genome shotgun (WGS) entry which is preliminary data.</text>
</comment>
<dbReference type="GO" id="GO:0016020">
    <property type="term" value="C:membrane"/>
    <property type="evidence" value="ECO:0007669"/>
    <property type="project" value="UniProtKB-SubCell"/>
</dbReference>
<keyword evidence="4 5" id="KW-0472">Membrane</keyword>
<proteinExistence type="predicted"/>
<evidence type="ECO:0000256" key="4">
    <source>
        <dbReference type="ARBA" id="ARBA00023136"/>
    </source>
</evidence>
<dbReference type="RefSeq" id="WP_012222747.1">
    <property type="nucleotide sequence ID" value="NZ_HG422565.1"/>
</dbReference>
<evidence type="ECO:0000256" key="1">
    <source>
        <dbReference type="ARBA" id="ARBA00004141"/>
    </source>
</evidence>
<organism evidence="7 8">
    <name type="scientific">Candidatus Neomicrothrix parvicella RN1</name>
    <dbReference type="NCBI Taxonomy" id="1229780"/>
    <lineage>
        <taxon>Bacteria</taxon>
        <taxon>Bacillati</taxon>
        <taxon>Actinomycetota</taxon>
        <taxon>Acidimicrobiia</taxon>
        <taxon>Acidimicrobiales</taxon>
        <taxon>Microthrixaceae</taxon>
        <taxon>Candidatus Neomicrothrix</taxon>
    </lineage>
</organism>
<dbReference type="AlphaFoldDB" id="R4YVR9"/>
<dbReference type="eggNOG" id="COG3307">
    <property type="taxonomic scope" value="Bacteria"/>
</dbReference>
<name>R4YVR9_9ACTN</name>
<evidence type="ECO:0000313" key="7">
    <source>
        <dbReference type="EMBL" id="CCM61883.1"/>
    </source>
</evidence>
<feature type="transmembrane region" description="Helical" evidence="5">
    <location>
        <begin position="21"/>
        <end position="39"/>
    </location>
</feature>
<dbReference type="PANTHER" id="PTHR37422:SF13">
    <property type="entry name" value="LIPOPOLYSACCHARIDE BIOSYNTHESIS PROTEIN PA4999-RELATED"/>
    <property type="match status" value="1"/>
</dbReference>
<dbReference type="EMBL" id="CANL01000001">
    <property type="protein sequence ID" value="CCM61883.1"/>
    <property type="molecule type" value="Genomic_DNA"/>
</dbReference>
<comment type="subcellular location">
    <subcellularLocation>
        <location evidence="1">Membrane</location>
        <topology evidence="1">Multi-pass membrane protein</topology>
    </subcellularLocation>
</comment>
<feature type="transmembrane region" description="Helical" evidence="5">
    <location>
        <begin position="281"/>
        <end position="302"/>
    </location>
</feature>
<feature type="transmembrane region" description="Helical" evidence="5">
    <location>
        <begin position="134"/>
        <end position="154"/>
    </location>
</feature>
<evidence type="ECO:0000313" key="8">
    <source>
        <dbReference type="Proteomes" id="UP000018291"/>
    </source>
</evidence>
<evidence type="ECO:0000256" key="2">
    <source>
        <dbReference type="ARBA" id="ARBA00022692"/>
    </source>
</evidence>
<protein>
    <recommendedName>
        <fullName evidence="6">O-antigen ligase-related domain-containing protein</fullName>
    </recommendedName>
</protein>
<feature type="domain" description="O-antigen ligase-related" evidence="6">
    <location>
        <begin position="225"/>
        <end position="384"/>
    </location>
</feature>
<dbReference type="HOGENOM" id="CLU_583541_0_0_11"/>
<keyword evidence="8" id="KW-1185">Reference proteome</keyword>
<accession>R4YVR9</accession>
<dbReference type="Pfam" id="PF04932">
    <property type="entry name" value="Wzy_C"/>
    <property type="match status" value="1"/>
</dbReference>
<feature type="transmembrane region" description="Helical" evidence="5">
    <location>
        <begin position="210"/>
        <end position="229"/>
    </location>
</feature>
<dbReference type="STRING" id="1229780.BN381_10114"/>
<keyword evidence="2 5" id="KW-0812">Transmembrane</keyword>
<sequence length="468" mass="49005">MTQASSTSTTTGADRRWGDRWGLIVATCWMFALGLGPIYTLRNRIQPLPAGQYIDDARVNAAFVVLYLVVIAALARRVPRLSRPTTVLLVALHVLVIASALWSLAPGRSATQGLLFALTTMTAVVVGDRIGVRGLLLALAVAAQVGVVLSQLAVRRSWPNTIDGNGDWSGIYLNRNSLGPVAMLALLATFGAMALWWQDRDGATSRSSRDVGLGAALGGALVVLVVLDVHTLLRSASLTPVVGAVVAVLTVIVAVLVPALQQRFASGRAASGGPVTEQVSPWPLVAAVVATWAGVAVVAMVGRSQVATNLDRSSTLSGRTELWGWLIDAISRRPFGGWGWLGVWEDRALEAEVVARFNVDFSTAHNAVIEMLLATGVFGALLLVATVGALIWPAVQLTAHSGGDRRLGVVAMGLVGYVVAVNQLETYVGANLLPWALLVGGAATCARTLADDAGSDRAAVPNPSRVSI</sequence>
<evidence type="ECO:0000259" key="6">
    <source>
        <dbReference type="Pfam" id="PF04932"/>
    </source>
</evidence>
<evidence type="ECO:0000256" key="5">
    <source>
        <dbReference type="SAM" id="Phobius"/>
    </source>
</evidence>
<feature type="transmembrane region" description="Helical" evidence="5">
    <location>
        <begin position="87"/>
        <end position="104"/>
    </location>
</feature>
<evidence type="ECO:0000256" key="3">
    <source>
        <dbReference type="ARBA" id="ARBA00022989"/>
    </source>
</evidence>
<dbReference type="Proteomes" id="UP000018291">
    <property type="component" value="Unassembled WGS sequence"/>
</dbReference>
<dbReference type="InterPro" id="IPR007016">
    <property type="entry name" value="O-antigen_ligase-rel_domated"/>
</dbReference>
<feature type="transmembrane region" description="Helical" evidence="5">
    <location>
        <begin position="241"/>
        <end position="260"/>
    </location>
</feature>
<dbReference type="PANTHER" id="PTHR37422">
    <property type="entry name" value="TEICHURONIC ACID BIOSYNTHESIS PROTEIN TUAE"/>
    <property type="match status" value="1"/>
</dbReference>
<keyword evidence="3 5" id="KW-1133">Transmembrane helix</keyword>
<feature type="transmembrane region" description="Helical" evidence="5">
    <location>
        <begin position="407"/>
        <end position="424"/>
    </location>
</feature>